<name>A0AAW7JJI9_9BACT</name>
<dbReference type="Gene3D" id="6.20.330.10">
    <property type="match status" value="1"/>
</dbReference>
<dbReference type="Proteomes" id="UP001167831">
    <property type="component" value="Unassembled WGS sequence"/>
</dbReference>
<evidence type="ECO:0000256" key="6">
    <source>
        <dbReference type="ARBA" id="ARBA00023136"/>
    </source>
</evidence>
<proteinExistence type="inferred from homology"/>
<dbReference type="PANTHER" id="PTHR33209">
    <property type="entry name" value="PROTEASE 4"/>
    <property type="match status" value="1"/>
</dbReference>
<keyword evidence="3" id="KW-0645">Protease</keyword>
<evidence type="ECO:0000259" key="9">
    <source>
        <dbReference type="Pfam" id="PF01343"/>
    </source>
</evidence>
<dbReference type="PANTHER" id="PTHR33209:SF1">
    <property type="entry name" value="PEPTIDASE S49 DOMAIN-CONTAINING PROTEIN"/>
    <property type="match status" value="1"/>
</dbReference>
<feature type="domain" description="Peptidase S49" evidence="9">
    <location>
        <begin position="372"/>
        <end position="525"/>
    </location>
</feature>
<evidence type="ECO:0000256" key="2">
    <source>
        <dbReference type="ARBA" id="ARBA00008683"/>
    </source>
</evidence>
<dbReference type="EMBL" id="JAUEIF010000005">
    <property type="protein sequence ID" value="MDN0025379.1"/>
    <property type="molecule type" value="Genomic_DNA"/>
</dbReference>
<gene>
    <name evidence="11" type="primary">sppA</name>
    <name evidence="10" type="ORF">QVN81_07790</name>
    <name evidence="11" type="ORF">QVN84_07595</name>
</gene>
<dbReference type="SUPFAM" id="SSF52096">
    <property type="entry name" value="ClpP/crotonase"/>
    <property type="match status" value="2"/>
</dbReference>
<dbReference type="EMBL" id="JAUEIE010000007">
    <property type="protein sequence ID" value="MDN0022917.1"/>
    <property type="molecule type" value="Genomic_DNA"/>
</dbReference>
<dbReference type="AlphaFoldDB" id="A0AAW7JJI9"/>
<dbReference type="Pfam" id="PF01343">
    <property type="entry name" value="Peptidase_S49"/>
    <property type="match status" value="2"/>
</dbReference>
<dbReference type="NCBIfam" id="TIGR00706">
    <property type="entry name" value="SppA_dom"/>
    <property type="match status" value="1"/>
</dbReference>
<comment type="caution">
    <text evidence="11">The sequence shown here is derived from an EMBL/GenBank/DDBJ whole genome shotgun (WGS) entry which is preliminary data.</text>
</comment>
<feature type="active site" description="Proton donor/acceptor" evidence="7">
    <location>
        <position position="190"/>
    </location>
</feature>
<evidence type="ECO:0000313" key="10">
    <source>
        <dbReference type="EMBL" id="MDN0022917.1"/>
    </source>
</evidence>
<dbReference type="InterPro" id="IPR047217">
    <property type="entry name" value="S49_SppA_67K_type_N"/>
</dbReference>
<dbReference type="CDD" id="cd07023">
    <property type="entry name" value="S49_Sppa_N_C"/>
    <property type="match status" value="1"/>
</dbReference>
<reference evidence="11" key="1">
    <citation type="submission" date="2023-06" db="EMBL/GenBank/DDBJ databases">
        <authorList>
            <person name="Zeman M."/>
            <person name="Kubasova T."/>
            <person name="Jahodarova E."/>
            <person name="Nykrynova M."/>
            <person name="Rychlik I."/>
        </authorList>
    </citation>
    <scope>NUCLEOTIDE SEQUENCE</scope>
    <source>
        <strain evidence="11">ET15</strain>
        <strain evidence="10">ET37</strain>
    </source>
</reference>
<evidence type="ECO:0000313" key="11">
    <source>
        <dbReference type="EMBL" id="MDN0025379.1"/>
    </source>
</evidence>
<evidence type="ECO:0000256" key="1">
    <source>
        <dbReference type="ARBA" id="ARBA00004370"/>
    </source>
</evidence>
<evidence type="ECO:0000313" key="12">
    <source>
        <dbReference type="Proteomes" id="UP001167831"/>
    </source>
</evidence>
<dbReference type="InterPro" id="IPR029045">
    <property type="entry name" value="ClpP/crotonase-like_dom_sf"/>
</dbReference>
<feature type="transmembrane region" description="Helical" evidence="8">
    <location>
        <begin position="12"/>
        <end position="35"/>
    </location>
</feature>
<dbReference type="InterPro" id="IPR004635">
    <property type="entry name" value="Pept_S49_SppA"/>
</dbReference>
<keyword evidence="6 8" id="KW-0472">Membrane</keyword>
<dbReference type="InterPro" id="IPR002142">
    <property type="entry name" value="Peptidase_S49"/>
</dbReference>
<dbReference type="GO" id="GO:0016020">
    <property type="term" value="C:membrane"/>
    <property type="evidence" value="ECO:0007669"/>
    <property type="project" value="UniProtKB-SubCell"/>
</dbReference>
<dbReference type="Gene3D" id="3.90.226.10">
    <property type="entry name" value="2-enoyl-CoA Hydratase, Chain A, domain 1"/>
    <property type="match status" value="3"/>
</dbReference>
<dbReference type="NCBIfam" id="TIGR00705">
    <property type="entry name" value="SppA_67K"/>
    <property type="match status" value="1"/>
</dbReference>
<accession>A0AAW7JJI9</accession>
<reference evidence="11" key="2">
    <citation type="submission" date="2023-08" db="EMBL/GenBank/DDBJ databases">
        <title>Identification and characterization of horizontal gene transfer across gut microbiota members of farm animals based on homology search.</title>
        <authorList>
            <person name="Schwarzerova J."/>
            <person name="Nykrynova M."/>
            <person name="Jureckova K."/>
            <person name="Cejkova D."/>
            <person name="Rychlik I."/>
        </authorList>
    </citation>
    <scope>NUCLEOTIDE SEQUENCE</scope>
    <source>
        <strain evidence="11">ET15</strain>
        <strain evidence="10">ET37</strain>
    </source>
</reference>
<keyword evidence="4" id="KW-0378">Hydrolase</keyword>
<keyword evidence="8" id="KW-1133">Transmembrane helix</keyword>
<evidence type="ECO:0000256" key="5">
    <source>
        <dbReference type="ARBA" id="ARBA00022825"/>
    </source>
</evidence>
<keyword evidence="12" id="KW-1185">Reference proteome</keyword>
<keyword evidence="5" id="KW-0720">Serine protease</keyword>
<dbReference type="InterPro" id="IPR047272">
    <property type="entry name" value="S49_SppA_C"/>
</dbReference>
<dbReference type="GO" id="GO:0006465">
    <property type="term" value="P:signal peptide processing"/>
    <property type="evidence" value="ECO:0007669"/>
    <property type="project" value="InterPro"/>
</dbReference>
<evidence type="ECO:0000256" key="7">
    <source>
        <dbReference type="PIRSR" id="PIRSR001217-1"/>
    </source>
</evidence>
<dbReference type="PIRSF" id="PIRSF001217">
    <property type="entry name" value="Protease_4_SppA"/>
    <property type="match status" value="1"/>
</dbReference>
<evidence type="ECO:0000256" key="3">
    <source>
        <dbReference type="ARBA" id="ARBA00022670"/>
    </source>
</evidence>
<dbReference type="Proteomes" id="UP001168478">
    <property type="component" value="Unassembled WGS sequence"/>
</dbReference>
<comment type="subcellular location">
    <subcellularLocation>
        <location evidence="1">Membrane</location>
    </subcellularLocation>
</comment>
<dbReference type="GO" id="GO:0008236">
    <property type="term" value="F:serine-type peptidase activity"/>
    <property type="evidence" value="ECO:0007669"/>
    <property type="project" value="UniProtKB-KW"/>
</dbReference>
<evidence type="ECO:0000313" key="13">
    <source>
        <dbReference type="Proteomes" id="UP001168478"/>
    </source>
</evidence>
<dbReference type="RefSeq" id="WP_021992088.1">
    <property type="nucleotide sequence ID" value="NZ_JAUEIE010000007.1"/>
</dbReference>
<dbReference type="InterPro" id="IPR004634">
    <property type="entry name" value="Pept_S49_pIV"/>
</dbReference>
<dbReference type="CDD" id="cd07018">
    <property type="entry name" value="S49_SppA_67K_type"/>
    <property type="match status" value="1"/>
</dbReference>
<evidence type="ECO:0000256" key="8">
    <source>
        <dbReference type="SAM" id="Phobius"/>
    </source>
</evidence>
<organism evidence="11 13">
    <name type="scientific">Leyella lascolaii</name>
    <dbReference type="NCBI Taxonomy" id="1776379"/>
    <lineage>
        <taxon>Bacteria</taxon>
        <taxon>Pseudomonadati</taxon>
        <taxon>Bacteroidota</taxon>
        <taxon>Bacteroidia</taxon>
        <taxon>Bacteroidales</taxon>
        <taxon>Prevotellaceae</taxon>
        <taxon>Leyella</taxon>
    </lineage>
</organism>
<protein>
    <submittedName>
        <fullName evidence="11">Signal peptide peptidase SppA</fullName>
    </submittedName>
</protein>
<comment type="similarity">
    <text evidence="2">Belongs to the peptidase S49 family.</text>
</comment>
<evidence type="ECO:0000256" key="4">
    <source>
        <dbReference type="ARBA" id="ARBA00022801"/>
    </source>
</evidence>
<feature type="active site" description="Nucleophile" evidence="7">
    <location>
        <position position="388"/>
    </location>
</feature>
<sequence length="590" mass="65308">MKNFFKQVLATVVGLIAFGAIVTFMGIISIVGMIASGDSTPEVSNNSVMVLNLSGVIDEQGQEDFLGTLTGNTMSNLGLDNMLSAIKKAKDNDKIKGIYIEAGILQAGYATMQEIRNALLDFKKKGKWIVAYGDTYTQGTYYIASAADKVYLNPKGMIDWHGLGAQPQFYKDLMAKFGVRYQVVKVGTYKSFTETYTEDKMSDANRTQVSAYINGTWNNICKAVSESRKISTDSLNAYADRLITFEPAENILKYKMVDGLIYADQVKDEIKKMLKIGKDKKIKQIGLSEMANIKDKKAKGDEIAVYYAYGSIVQSGAASVLSQEHSIVGPEVCKDLEDLMNDDDVKAVVVRINSGGGDAYASEQLWHQMVELKKKKPVVVSMGDYAASGAYYMSCPANWIVAQPNTLTGSIGIFAAIPDMSGLITQKLGVKFDEVKTNRNSTFGNVMARPFNDEELSYLQAYVNRGYQLFRQRVADGRRQKTADIEKVAQGRVWLGSDALKIKLVDELGGLNQAVAKAASLAKLKEYHTKNYPAVPSWTEQLMASAGRNNYLDEQLRLTLGDLYEPFVMLRSMNEREVLQARIPFVLNIK</sequence>
<keyword evidence="8" id="KW-0812">Transmembrane</keyword>
<feature type="domain" description="Peptidase S49" evidence="9">
    <location>
        <begin position="122"/>
        <end position="274"/>
    </location>
</feature>